<dbReference type="GO" id="GO:0010499">
    <property type="term" value="P:proteasomal ubiquitin-independent protein catabolic process"/>
    <property type="evidence" value="ECO:0007669"/>
    <property type="project" value="TreeGrafter"/>
</dbReference>
<evidence type="ECO:0000256" key="6">
    <source>
        <dbReference type="ARBA" id="ARBA00022448"/>
    </source>
</evidence>
<evidence type="ECO:0000256" key="15">
    <source>
        <dbReference type="ARBA" id="ARBA00049119"/>
    </source>
</evidence>
<reference evidence="20 21" key="1">
    <citation type="submission" date="2017-10" db="EMBL/GenBank/DDBJ databases">
        <title>A novel species of cold-tolerant Malassezia isolated from bats.</title>
        <authorList>
            <person name="Lorch J.M."/>
            <person name="Palmer J.M."/>
            <person name="Vanderwolf K.J."/>
            <person name="Schmidt K.Z."/>
            <person name="Verant M.L."/>
            <person name="Weller T.J."/>
            <person name="Blehert D.S."/>
        </authorList>
    </citation>
    <scope>NUCLEOTIDE SEQUENCE [LARGE SCALE GENOMIC DNA]</scope>
    <source>
        <strain evidence="20 21">NWHC:44797-103</strain>
    </source>
</reference>
<evidence type="ECO:0000256" key="7">
    <source>
        <dbReference type="ARBA" id="ARBA00022490"/>
    </source>
</evidence>
<dbReference type="CDD" id="cd17356">
    <property type="entry name" value="MFS_HXT"/>
    <property type="match status" value="1"/>
</dbReference>
<evidence type="ECO:0000313" key="20">
    <source>
        <dbReference type="EMBL" id="PKI82738.1"/>
    </source>
</evidence>
<evidence type="ECO:0000256" key="2">
    <source>
        <dbReference type="ARBA" id="ARBA00004324"/>
    </source>
</evidence>
<dbReference type="InterPro" id="IPR055455">
    <property type="entry name" value="HEAT_PSME4"/>
</dbReference>
<dbReference type="InterPro" id="IPR016024">
    <property type="entry name" value="ARM-type_fold"/>
</dbReference>
<dbReference type="PANTHER" id="PTHR32170:SF3">
    <property type="entry name" value="PROTEASOME ACTIVATOR COMPLEX SUBUNIT 4"/>
    <property type="match status" value="1"/>
</dbReference>
<keyword evidence="14" id="KW-0539">Nucleus</keyword>
<dbReference type="Pfam" id="PF00083">
    <property type="entry name" value="Sugar_tr"/>
    <property type="match status" value="1"/>
</dbReference>
<feature type="transmembrane region" description="Helical" evidence="18">
    <location>
        <begin position="145"/>
        <end position="164"/>
    </location>
</feature>
<dbReference type="Pfam" id="PF11919">
    <property type="entry name" value="PSME4_C"/>
    <property type="match status" value="1"/>
</dbReference>
<dbReference type="Proteomes" id="UP000232875">
    <property type="component" value="Unassembled WGS sequence"/>
</dbReference>
<dbReference type="InterPro" id="IPR020846">
    <property type="entry name" value="MFS_dom"/>
</dbReference>
<dbReference type="PROSITE" id="PS00216">
    <property type="entry name" value="SUGAR_TRANSPORT_1"/>
    <property type="match status" value="1"/>
</dbReference>
<dbReference type="PROSITE" id="PS50077">
    <property type="entry name" value="HEAT_REPEAT"/>
    <property type="match status" value="1"/>
</dbReference>
<dbReference type="GO" id="GO:0016607">
    <property type="term" value="C:nuclear speck"/>
    <property type="evidence" value="ECO:0007669"/>
    <property type="project" value="UniProtKB-SubCell"/>
</dbReference>
<dbReference type="Gene3D" id="1.25.10.10">
    <property type="entry name" value="Leucine-rich Repeat Variant"/>
    <property type="match status" value="1"/>
</dbReference>
<gene>
    <name evidence="20" type="ORF">MVES_003494</name>
</gene>
<evidence type="ECO:0000256" key="1">
    <source>
        <dbReference type="ARBA" id="ARBA00004141"/>
    </source>
</evidence>
<feature type="transmembrane region" description="Helical" evidence="18">
    <location>
        <begin position="113"/>
        <end position="133"/>
    </location>
</feature>
<dbReference type="GO" id="GO:0016504">
    <property type="term" value="F:peptidase activator activity"/>
    <property type="evidence" value="ECO:0007669"/>
    <property type="project" value="InterPro"/>
</dbReference>
<evidence type="ECO:0000256" key="11">
    <source>
        <dbReference type="ARBA" id="ARBA00022989"/>
    </source>
</evidence>
<dbReference type="GO" id="GO:0005829">
    <property type="term" value="C:cytosol"/>
    <property type="evidence" value="ECO:0007669"/>
    <property type="project" value="TreeGrafter"/>
</dbReference>
<comment type="similarity">
    <text evidence="5">Belongs to the major facilitator superfamily. Sugar transporter (TC 2.A.1.1) family.</text>
</comment>
<dbReference type="Pfam" id="PF23096">
    <property type="entry name" value="HEAT_PSME4"/>
    <property type="match status" value="1"/>
</dbReference>
<evidence type="ECO:0000256" key="13">
    <source>
        <dbReference type="ARBA" id="ARBA00023204"/>
    </source>
</evidence>
<dbReference type="InterPro" id="IPR021843">
    <property type="entry name" value="PSME4_C"/>
</dbReference>
<dbReference type="InterPro" id="IPR011989">
    <property type="entry name" value="ARM-like"/>
</dbReference>
<dbReference type="Pfam" id="PF16507">
    <property type="entry name" value="HEAT_PSME4_mid"/>
    <property type="match status" value="1"/>
</dbReference>
<keyword evidence="9" id="KW-0677">Repeat</keyword>
<keyword evidence="13" id="KW-0234">DNA repair</keyword>
<evidence type="ECO:0000256" key="18">
    <source>
        <dbReference type="SAM" id="Phobius"/>
    </source>
</evidence>
<feature type="transmembrane region" description="Helical" evidence="18">
    <location>
        <begin position="409"/>
        <end position="433"/>
    </location>
</feature>
<protein>
    <recommendedName>
        <fullName evidence="19">Major facilitator superfamily (MFS) profile domain-containing protein</fullName>
    </recommendedName>
</protein>
<evidence type="ECO:0000256" key="9">
    <source>
        <dbReference type="ARBA" id="ARBA00022737"/>
    </source>
</evidence>
<dbReference type="InterPro" id="IPR035309">
    <property type="entry name" value="PSME4"/>
</dbReference>
<dbReference type="GO" id="GO:0022857">
    <property type="term" value="F:transmembrane transporter activity"/>
    <property type="evidence" value="ECO:0007669"/>
    <property type="project" value="InterPro"/>
</dbReference>
<keyword evidence="10" id="KW-0227">DNA damage</keyword>
<keyword evidence="8 18" id="KW-0812">Transmembrane</keyword>
<evidence type="ECO:0000256" key="14">
    <source>
        <dbReference type="ARBA" id="ARBA00023242"/>
    </source>
</evidence>
<keyword evidence="6" id="KW-0813">Transport</keyword>
<dbReference type="GO" id="GO:0016020">
    <property type="term" value="C:membrane"/>
    <property type="evidence" value="ECO:0007669"/>
    <property type="project" value="UniProtKB-SubCell"/>
</dbReference>
<keyword evidence="21" id="KW-1185">Reference proteome</keyword>
<dbReference type="PRINTS" id="PR00171">
    <property type="entry name" value="SUGRTRNSPORT"/>
</dbReference>
<dbReference type="GO" id="GO:0070628">
    <property type="term" value="F:proteasome binding"/>
    <property type="evidence" value="ECO:0007669"/>
    <property type="project" value="InterPro"/>
</dbReference>
<evidence type="ECO:0000256" key="17">
    <source>
        <dbReference type="SAM" id="MobiDB-lite"/>
    </source>
</evidence>
<dbReference type="SUPFAM" id="SSF103473">
    <property type="entry name" value="MFS general substrate transporter"/>
    <property type="match status" value="1"/>
</dbReference>
<evidence type="ECO:0000256" key="4">
    <source>
        <dbReference type="ARBA" id="ARBA00005739"/>
    </source>
</evidence>
<dbReference type="NCBIfam" id="TIGR00879">
    <property type="entry name" value="SP"/>
    <property type="match status" value="1"/>
</dbReference>
<feature type="transmembrane region" description="Helical" evidence="18">
    <location>
        <begin position="440"/>
        <end position="459"/>
    </location>
</feature>
<comment type="subcellular location">
    <subcellularLocation>
        <location evidence="3">Cytoplasm</location>
    </subcellularLocation>
    <subcellularLocation>
        <location evidence="1">Membrane</location>
        <topology evidence="1">Multi-pass membrane protein</topology>
    </subcellularLocation>
    <subcellularLocation>
        <location evidence="2">Nucleus speckle</location>
    </subcellularLocation>
</comment>
<dbReference type="EMBL" id="KZ454994">
    <property type="protein sequence ID" value="PKI82738.1"/>
    <property type="molecule type" value="Genomic_DNA"/>
</dbReference>
<evidence type="ECO:0000256" key="16">
    <source>
        <dbReference type="PROSITE-ProRule" id="PRU00103"/>
    </source>
</evidence>
<dbReference type="InterPro" id="IPR036259">
    <property type="entry name" value="MFS_trans_sf"/>
</dbReference>
<feature type="transmembrane region" description="Helical" evidence="18">
    <location>
        <begin position="306"/>
        <end position="327"/>
    </location>
</feature>
<dbReference type="PANTHER" id="PTHR32170">
    <property type="entry name" value="PROTEASOME ACTIVATOR COMPLEX SUBUNIT 4"/>
    <property type="match status" value="1"/>
</dbReference>
<feature type="domain" description="Major facilitator superfamily (MFS) profile" evidence="19">
    <location>
        <begin position="1"/>
        <end position="463"/>
    </location>
</feature>
<dbReference type="OrthoDB" id="17907at2759"/>
<dbReference type="InterPro" id="IPR005829">
    <property type="entry name" value="Sugar_transporter_CS"/>
</dbReference>
<feature type="compositionally biased region" description="Basic and acidic residues" evidence="17">
    <location>
        <begin position="529"/>
        <end position="545"/>
    </location>
</feature>
<evidence type="ECO:0000256" key="10">
    <source>
        <dbReference type="ARBA" id="ARBA00022763"/>
    </source>
</evidence>
<evidence type="ECO:0000313" key="21">
    <source>
        <dbReference type="Proteomes" id="UP000232875"/>
    </source>
</evidence>
<feature type="transmembrane region" description="Helical" evidence="18">
    <location>
        <begin position="184"/>
        <end position="202"/>
    </location>
</feature>
<evidence type="ECO:0000256" key="3">
    <source>
        <dbReference type="ARBA" id="ARBA00004496"/>
    </source>
</evidence>
<organism evidence="20 21">
    <name type="scientific">Malassezia vespertilionis</name>
    <dbReference type="NCBI Taxonomy" id="2020962"/>
    <lineage>
        <taxon>Eukaryota</taxon>
        <taxon>Fungi</taxon>
        <taxon>Dikarya</taxon>
        <taxon>Basidiomycota</taxon>
        <taxon>Ustilaginomycotina</taxon>
        <taxon>Malasseziomycetes</taxon>
        <taxon>Malasseziales</taxon>
        <taxon>Malasseziaceae</taxon>
        <taxon>Malassezia</taxon>
    </lineage>
</organism>
<evidence type="ECO:0000256" key="12">
    <source>
        <dbReference type="ARBA" id="ARBA00023136"/>
    </source>
</evidence>
<dbReference type="InterPro" id="IPR021133">
    <property type="entry name" value="HEAT_type_2"/>
</dbReference>
<evidence type="ECO:0000259" key="19">
    <source>
        <dbReference type="PROSITE" id="PS50850"/>
    </source>
</evidence>
<dbReference type="InterPro" id="IPR032430">
    <property type="entry name" value="Blm10_mid"/>
</dbReference>
<dbReference type="FunFam" id="1.20.1250.20:FF:000061">
    <property type="entry name" value="MFS sugar transporter"/>
    <property type="match status" value="1"/>
</dbReference>
<comment type="catalytic activity">
    <reaction evidence="15">
        <text>myo-inositol(out) + H(+)(out) = myo-inositol(in) + H(+)(in)</text>
        <dbReference type="Rhea" id="RHEA:60364"/>
        <dbReference type="ChEBI" id="CHEBI:15378"/>
        <dbReference type="ChEBI" id="CHEBI:17268"/>
    </reaction>
</comment>
<accession>A0A2N1J861</accession>
<dbReference type="SUPFAM" id="SSF48371">
    <property type="entry name" value="ARM repeat"/>
    <property type="match status" value="1"/>
</dbReference>
<feature type="transmembrane region" description="Helical" evidence="18">
    <location>
        <begin position="377"/>
        <end position="397"/>
    </location>
</feature>
<dbReference type="PROSITE" id="PS50850">
    <property type="entry name" value="MFS"/>
    <property type="match status" value="1"/>
</dbReference>
<dbReference type="InterPro" id="IPR003663">
    <property type="entry name" value="Sugar/inositol_transpt"/>
</dbReference>
<dbReference type="Gene3D" id="1.20.1250.20">
    <property type="entry name" value="MFS general substrate transporter like domains"/>
    <property type="match status" value="1"/>
</dbReference>
<keyword evidence="7" id="KW-0963">Cytoplasm</keyword>
<dbReference type="InterPro" id="IPR005828">
    <property type="entry name" value="MFS_sugar_transport-like"/>
</dbReference>
<feature type="region of interest" description="Disordered" evidence="17">
    <location>
        <begin position="515"/>
        <end position="549"/>
    </location>
</feature>
<name>A0A2N1J861_9BASI</name>
<evidence type="ECO:0000256" key="8">
    <source>
        <dbReference type="ARBA" id="ARBA00022692"/>
    </source>
</evidence>
<keyword evidence="11 18" id="KW-1133">Transmembrane helix</keyword>
<dbReference type="GO" id="GO:0006281">
    <property type="term" value="P:DNA repair"/>
    <property type="evidence" value="ECO:0007669"/>
    <property type="project" value="UniProtKB-KW"/>
</dbReference>
<keyword evidence="12 18" id="KW-0472">Membrane</keyword>
<sequence length="2443" mass="272749">MSSIITSPQFNKMFPSTLQFDDNEVCASYPDCPILHPGDNHYHTNYDATVTQGAVTSSYEVGCFFGAVFALFMGEYLGRRPIIQFGSLWMIIGTVISVSAFEEFGKWGLGQFVIGRTISGIGNGMNTATIPVWQSEMSKAEYRGMLVSFEGSVIAVGTMLAYWITFGTTYATGSIESLTWRFPIALQIVFAIFILIMIWGLPESPRWLLAKRRTDQARFVLKALAGKKADDETINEEIRILEEAIDASTNKNGFREVFTNGRGQNFRRMLLGASGQFFQQFTGCNAAIYYSTVLFETMQQGRRMSLIMGGIFASVYAIFTLPAFFLVERVGRRNLYLIGAIGQGCAFFITMGCLAAVDARADPTDNQSKQDRKGAVVGLYIFIVFFAFTILQLPWIYPPEINPSSTRTAAVSLSTCSNWASNFAVVMFTPIFINSSEWGCYLFFALMNFIWVPIIFFFYPETAGRTLEEMDVIFAKAHVEGRPVWRVAATMPKLTAEETEQESIKLGLYGNRNSEKTGVNAESPAQLAPDEHNEATAEAANKKIDAEEDEEEIEKALRDSVSIAEEHSSTRGQALLFPRHLPYECESLDAFDALLTVATDRLLDCISAQEFGVAFAQWTQYLQCLMTLKYPLTKARRVQLAQLFYHVAVMPTLDVRVIELASTMCIKLIRSKKELEPSDVALPWRPLYSAIVREISHKARKISTSNISNSLLDLAEYAQRFYPSSEADDMLRTILPQMDGNDINSVIATQAYLVHFLPLSEPQRWLPTMFRLWQSFKSSLFDDQMLDHLARLAEFHVLDENEAQKPMRRDIGIFTDAQFALIMTKCLRSAGLPVGASKAANATLMAQSANVRTGADAIASAQTLRIKKPTDRLRSFALIIVYSMAPDAPPLESARMSAQAVDTTPGPLRLHAQQTFLGGSKALDALAKYIQATESYFHPSNWGMWQSQLGSLVQHLTWDFVRRCKEEELATCKTPQQYRLTPLIKRDFILSLRTVCLLSMFSKDPLSILSAQTSLKRMAYLAPELVIPHILQRSFTSLEALETTHRTTAVISTLISISLPLLSRQVYPAGAKHLAPLLHLCLPGIDLNDSLKTISTCLFILSTMLTIHVEDLSTAPETNDAAAQAPVPLDEEHSTTRAAEDYALCLSTADLDAWVVEFVRRVLHLIDMLPDEGKGGKIGEKNEEMLLNTLIASYDVFCSALGGTLFDRALDIVVEYCRTTVSASGVKVIGSIVRCFARADSAKVMAKLVPLSCARIATELKHGASSVRTTSTSAPLSSDTALHWHISILSGIVMFAGEHIVAHRDQLQETLQLLAEKCFGERGYLLTAKLVQCILHSLLCIYSRDQRSVNPSVWRSEAFQQHSHLYWGTTYTLKDVEIDWHVPNDAEIDMALGLLDGVVGASIRALSSLVQSTTHDKIWHNDFCRHLMLVRFAFVATASLMEPEEGGTPAEHADLGDAVPAFLPPPFTIACGYALKRSDPRYARAAKFRAEVGQVLVRAAQAMHTDAEDQIDASKLLVRSIRIYLLHASYNVDELRGAAKSVTFFRTLGRAWAKQQTYPRILWIRRITLYNLTRMRIRGMFARRTPVTDALTQALLAMCMSNYVAVRKLAQTTLAGVFATYEGTRALCLPNLVTALRSASDDQLKGALYVLSSKMFIRAIVWNQRFTRPLLDALLRAKHAKPSIQKLTRSVLNEIIVHMQEPCVQKAYFPSPALQACTAQHTPAAILDKVCALQTQTHISMDEEHTALVRETLAFAKDASTHWAFALLAMRTLRQTMRRDAAPDAAVAAFVTQECIAENPSMRREAQHAMSRLLYLIKLRSLSTGESLCLEEAHNPLKQKEQLNTPVDPAKRDAALAAFATPLSAASRLHDKGVQGWLAWGDEDVFYVPPPAHSAPFAWDDASDAALAAMKTSVYAQAWWDQLIAYLAQEKERDYLAAAKTTWLKGIFQLFGVGVLDVLAAPVEALVAERDRHKHRAAAEIVSSAFRGSKHWPLDDQKRLWTWCDAWMPRVLAESPPDSQPSWQMCVEYVFKNRDPRRAPRLLAFLLEHAKESLGGSASAASPSQQANAQLLLCSALRSLQHKFRAWGADALMALYYSQFGHDYQEVRRAISEGLVELEYLYAMPSYASVDALLDASHAMDGSLLRRAALLPAQCKQLSSNLRMWRMERVPTSQGTSQYDRAATTSAFWIAMSLDDHRLSPMIDEVIAFLPDLFAMYQLRDNPELSAIANAVLVKVVSFPFTFSQAQPLMRQFLHMIRGSESWHARLDALPLLQIAYFQNLFYLTHDTMQDVITLLLDLLQDKHLEVREMAAATISGIVRCSQRSMVKDLLCMFAYAERHAPLPQRGAPDKEVRLRALHSALLGATALVDAFPYDVPPWMPSLILDTIAPHAEDPVPISTTVRKCAADFRRTHQDTWTEDQAQFGDRVQELHDFTLGRSDYFV</sequence>
<feature type="transmembrane region" description="Helical" evidence="18">
    <location>
        <begin position="333"/>
        <end position="357"/>
    </location>
</feature>
<feature type="transmembrane region" description="Helical" evidence="18">
    <location>
        <begin position="82"/>
        <end position="101"/>
    </location>
</feature>
<dbReference type="STRING" id="2020962.A0A2N1J861"/>
<comment type="similarity">
    <text evidence="4">Belongs to the BLM10 family.</text>
</comment>
<feature type="repeat" description="HEAT" evidence="16">
    <location>
        <begin position="2292"/>
        <end position="2330"/>
    </location>
</feature>
<proteinExistence type="inferred from homology"/>
<evidence type="ECO:0000256" key="5">
    <source>
        <dbReference type="ARBA" id="ARBA00010992"/>
    </source>
</evidence>